<protein>
    <submittedName>
        <fullName evidence="5">Uncharacterized protein</fullName>
    </submittedName>
</protein>
<accession>A0ABD6EWR2</accession>
<feature type="compositionally biased region" description="Basic and acidic residues" evidence="4">
    <location>
        <begin position="103"/>
        <end position="115"/>
    </location>
</feature>
<keyword evidence="2" id="KW-0809">Transit peptide</keyword>
<proteinExistence type="inferred from homology"/>
<feature type="compositionally biased region" description="Polar residues" evidence="4">
    <location>
        <begin position="168"/>
        <end position="178"/>
    </location>
</feature>
<comment type="similarity">
    <text evidence="1">Belongs to the mTERF family.</text>
</comment>
<keyword evidence="3" id="KW-0175">Coiled coil</keyword>
<gene>
    <name evidence="5" type="ORF">AB6A40_007409</name>
</gene>
<comment type="caution">
    <text evidence="5">The sequence shown here is derived from an EMBL/GenBank/DDBJ whole genome shotgun (WGS) entry which is preliminary data.</text>
</comment>
<dbReference type="Gene3D" id="1.25.70.10">
    <property type="entry name" value="Transcription termination factor 3, mitochondrial"/>
    <property type="match status" value="1"/>
</dbReference>
<organism evidence="5 6">
    <name type="scientific">Gnathostoma spinigerum</name>
    <dbReference type="NCBI Taxonomy" id="75299"/>
    <lineage>
        <taxon>Eukaryota</taxon>
        <taxon>Metazoa</taxon>
        <taxon>Ecdysozoa</taxon>
        <taxon>Nematoda</taxon>
        <taxon>Chromadorea</taxon>
        <taxon>Rhabditida</taxon>
        <taxon>Spirurina</taxon>
        <taxon>Gnathostomatomorpha</taxon>
        <taxon>Gnathostomatoidea</taxon>
        <taxon>Gnathostomatidae</taxon>
        <taxon>Gnathostoma</taxon>
    </lineage>
</organism>
<dbReference type="PANTHER" id="PTHR13068">
    <property type="entry name" value="CGI-12 PROTEIN-RELATED"/>
    <property type="match status" value="1"/>
</dbReference>
<feature type="region of interest" description="Disordered" evidence="4">
    <location>
        <begin position="83"/>
        <end position="115"/>
    </location>
</feature>
<evidence type="ECO:0000256" key="3">
    <source>
        <dbReference type="SAM" id="Coils"/>
    </source>
</evidence>
<dbReference type="InterPro" id="IPR038538">
    <property type="entry name" value="MTERF_sf"/>
</dbReference>
<dbReference type="InterPro" id="IPR003690">
    <property type="entry name" value="MTERF"/>
</dbReference>
<feature type="region of interest" description="Disordered" evidence="4">
    <location>
        <begin position="163"/>
        <end position="189"/>
    </location>
</feature>
<evidence type="ECO:0000256" key="1">
    <source>
        <dbReference type="ARBA" id="ARBA00007692"/>
    </source>
</evidence>
<feature type="coiled-coil region" evidence="3">
    <location>
        <begin position="344"/>
        <end position="371"/>
    </location>
</feature>
<evidence type="ECO:0000256" key="4">
    <source>
        <dbReference type="SAM" id="MobiDB-lite"/>
    </source>
</evidence>
<dbReference type="Pfam" id="PF02536">
    <property type="entry name" value="mTERF"/>
    <property type="match status" value="1"/>
</dbReference>
<evidence type="ECO:0000313" key="5">
    <source>
        <dbReference type="EMBL" id="MFH4980700.1"/>
    </source>
</evidence>
<dbReference type="SMART" id="SM00733">
    <property type="entry name" value="Mterf"/>
    <property type="match status" value="5"/>
</dbReference>
<sequence length="471" mass="54301">MYCKSFIIYGQHLPIHRSVHLQSFGGRASHILFTFASYCGSLSEEVDQERIKAEVSVRRILKDGVPRRKTVLTARRELLNKENKSQNLIESTQTCSSVSQKNSPEKDTADETELERRAREVVASLAARCSRRKVTSSSITESDEPKENVKCVNRYRRIVYNEGELDSSDLTKPPSRSNPHPFDPSECPEFLPPTHSRSLVQYANHLPVLQNLVILGVDLFEIDSTTMLGKALVRLDWERDVRPKLEWLIKLGLNLQELGSYLTRNPFFLVQNLNSMKARVNYLLSKRFKPKEVVKVVTEFRYWLNTDVRTIDGRLGWIQKSFGLSGNEIRQLIVKEPRIVMFGIAPLERILNALTKEMEFTKNEIKSMLLRDPRLFMIDVRHLTSSYDYLHFTMGLSNSTIAKFPLAMRCSVSAIRRRHEFLKKLGRAQYDSSSPDCVSLPSLLHPSDKFFVTSIAKSYVVVYNEYLRKFQ</sequence>
<dbReference type="Proteomes" id="UP001608902">
    <property type="component" value="Unassembled WGS sequence"/>
</dbReference>
<evidence type="ECO:0000256" key="2">
    <source>
        <dbReference type="ARBA" id="ARBA00022946"/>
    </source>
</evidence>
<dbReference type="EMBL" id="JBGFUD010005950">
    <property type="protein sequence ID" value="MFH4980700.1"/>
    <property type="molecule type" value="Genomic_DNA"/>
</dbReference>
<keyword evidence="6" id="KW-1185">Reference proteome</keyword>
<feature type="compositionally biased region" description="Polar residues" evidence="4">
    <location>
        <begin position="85"/>
        <end position="102"/>
    </location>
</feature>
<evidence type="ECO:0000313" key="6">
    <source>
        <dbReference type="Proteomes" id="UP001608902"/>
    </source>
</evidence>
<reference evidence="5 6" key="1">
    <citation type="submission" date="2024-08" db="EMBL/GenBank/DDBJ databases">
        <title>Gnathostoma spinigerum genome.</title>
        <authorList>
            <person name="Gonzalez-Bertolin B."/>
            <person name="Monzon S."/>
            <person name="Zaballos A."/>
            <person name="Jimenez P."/>
            <person name="Dekumyoy P."/>
            <person name="Varona S."/>
            <person name="Cuesta I."/>
            <person name="Sumanam S."/>
            <person name="Adisakwattana P."/>
            <person name="Gasser R.B."/>
            <person name="Hernandez-Gonzalez A."/>
            <person name="Young N.D."/>
            <person name="Perteguer M.J."/>
        </authorList>
    </citation>
    <scope>NUCLEOTIDE SEQUENCE [LARGE SCALE GENOMIC DNA]</scope>
    <source>
        <strain evidence="5">AL3</strain>
        <tissue evidence="5">Liver</tissue>
    </source>
</reference>
<dbReference type="AlphaFoldDB" id="A0ABD6EWR2"/>
<name>A0ABD6EWR2_9BILA</name>
<dbReference type="PANTHER" id="PTHR13068:SF112">
    <property type="entry name" value="TRANSCRIPTION TERMINATION FACTOR 3, MITOCHONDRIAL"/>
    <property type="match status" value="1"/>
</dbReference>